<dbReference type="AlphaFoldDB" id="A0A3N2BL59"/>
<sequence>MRPELKTGVNVDPVNVNAGLRMAATLGYSDSQAQMVAEHSLLRWKRGEEESGEKLWLSEYPRDLTSWKAILAAAIVTPEPRSADLITCTGAASCIAPLHIHGCFADVEQGSCNLASEHVSVAPAEQA</sequence>
<accession>A0A3N2BL59</accession>
<dbReference type="EMBL" id="RKHL01000002">
    <property type="protein sequence ID" value="ROR75996.1"/>
    <property type="molecule type" value="Genomic_DNA"/>
</dbReference>
<evidence type="ECO:0000313" key="1">
    <source>
        <dbReference type="EMBL" id="ROR75996.1"/>
    </source>
</evidence>
<keyword evidence="2" id="KW-1185">Reference proteome</keyword>
<comment type="caution">
    <text evidence="1">The sequence shown here is derived from an EMBL/GenBank/DDBJ whole genome shotgun (WGS) entry which is preliminary data.</text>
</comment>
<proteinExistence type="predicted"/>
<dbReference type="Proteomes" id="UP000266915">
    <property type="component" value="Unassembled WGS sequence"/>
</dbReference>
<dbReference type="RefSeq" id="WP_085514218.1">
    <property type="nucleotide sequence ID" value="NZ_FXAP01000007.1"/>
</dbReference>
<name>A0A3N2BL59_9MICO</name>
<evidence type="ECO:0000313" key="2">
    <source>
        <dbReference type="Proteomes" id="UP000266915"/>
    </source>
</evidence>
<reference evidence="1 2" key="1">
    <citation type="submission" date="2018-11" db="EMBL/GenBank/DDBJ databases">
        <title>Sequencing the genomes of 1000 actinobacteria strains.</title>
        <authorList>
            <person name="Klenk H.-P."/>
        </authorList>
    </citation>
    <scope>NUCLEOTIDE SEQUENCE [LARGE SCALE GENOMIC DNA]</scope>
    <source>
        <strain evidence="1 2">DSM 14012</strain>
    </source>
</reference>
<gene>
    <name evidence="1" type="ORF">EDD42_3948</name>
</gene>
<protein>
    <submittedName>
        <fullName evidence="1">Uncharacterized protein</fullName>
    </submittedName>
</protein>
<organism evidence="1 2">
    <name type="scientific">Plantibacter flavus</name>
    <dbReference type="NCBI Taxonomy" id="150123"/>
    <lineage>
        <taxon>Bacteria</taxon>
        <taxon>Bacillati</taxon>
        <taxon>Actinomycetota</taxon>
        <taxon>Actinomycetes</taxon>
        <taxon>Micrococcales</taxon>
        <taxon>Microbacteriaceae</taxon>
        <taxon>Plantibacter</taxon>
    </lineage>
</organism>